<evidence type="ECO:0000259" key="3">
    <source>
        <dbReference type="Pfam" id="PF13448"/>
    </source>
</evidence>
<dbReference type="InterPro" id="IPR025193">
    <property type="entry name" value="DUF4114"/>
</dbReference>
<dbReference type="InterPro" id="IPR026444">
    <property type="entry name" value="Secre_tail"/>
</dbReference>
<protein>
    <submittedName>
        <fullName evidence="4">DUF4114 domain-containing protein</fullName>
    </submittedName>
</protein>
<dbReference type="Proteomes" id="UP001497416">
    <property type="component" value="Unassembled WGS sequence"/>
</dbReference>
<keyword evidence="5" id="KW-1185">Reference proteome</keyword>
<comment type="caution">
    <text evidence="4">The sequence shown here is derived from an EMBL/GenBank/DDBJ whole genome shotgun (WGS) entry which is preliminary data.</text>
</comment>
<gene>
    <name evidence="4" type="ORF">T190607A01A_30244</name>
</gene>
<dbReference type="NCBIfam" id="TIGR04183">
    <property type="entry name" value="Por_Secre_tail"/>
    <property type="match status" value="1"/>
</dbReference>
<evidence type="ECO:0000313" key="5">
    <source>
        <dbReference type="Proteomes" id="UP001497416"/>
    </source>
</evidence>
<dbReference type="EMBL" id="CAXIXY010000005">
    <property type="protein sequence ID" value="CAL2089062.1"/>
    <property type="molecule type" value="Genomic_DNA"/>
</dbReference>
<keyword evidence="1 2" id="KW-0732">Signal</keyword>
<evidence type="ECO:0000256" key="1">
    <source>
        <dbReference type="ARBA" id="ARBA00022729"/>
    </source>
</evidence>
<evidence type="ECO:0000256" key="2">
    <source>
        <dbReference type="SAM" id="SignalP"/>
    </source>
</evidence>
<feature type="chain" id="PRO_5046374484" evidence="2">
    <location>
        <begin position="18"/>
        <end position="813"/>
    </location>
</feature>
<name>A0ABP1EPB0_9FLAO</name>
<feature type="domain" description="DUF4114" evidence="3">
    <location>
        <begin position="146"/>
        <end position="231"/>
    </location>
</feature>
<organism evidence="4 5">
    <name type="scientific">Tenacibaculum platacis</name>
    <dbReference type="NCBI Taxonomy" id="3137852"/>
    <lineage>
        <taxon>Bacteria</taxon>
        <taxon>Pseudomonadati</taxon>
        <taxon>Bacteroidota</taxon>
        <taxon>Flavobacteriia</taxon>
        <taxon>Flavobacteriales</taxon>
        <taxon>Flavobacteriaceae</taxon>
        <taxon>Tenacibaculum</taxon>
    </lineage>
</organism>
<dbReference type="RefSeq" id="WP_348712624.1">
    <property type="nucleotide sequence ID" value="NZ_CAXIXY010000005.1"/>
</dbReference>
<feature type="signal peptide" evidence="2">
    <location>
        <begin position="1"/>
        <end position="17"/>
    </location>
</feature>
<evidence type="ECO:0000313" key="4">
    <source>
        <dbReference type="EMBL" id="CAL2089062.1"/>
    </source>
</evidence>
<sequence>MKKLLLLIVFISQLAIAQNYQYLGTYSSNGTPDYLENPGDNVSVETLQMISDAIPESYPVPDYNPQYITAGYDTNVELVQAADVFVTFISEGAGYRNVLGFYTYDLDNPPTAAPAEEDITIIFPNASALGSGGGLLVGDKVKIGSFPANTGIGWVLMANAWSSSQQKVGWGHWTVFSDPDFNPESNPELRHHNVLLADPENERVILGFEDIRRDYNSCDNDFNDAVFYITASPYEAMRTNNVADVASRSNVTSSYDGGLESNGKLAELIAKRNLKRSKNKTYKNLQKFQERFDKSSMQNKSSNSIMGYLPETGMYGIETASISSPDDLLGITNALEVFAADYYNGSDRVSAILATRTEGAVYDHSKAICDRLNSSTIEDIRTIITRGHKMVSSKIKRANGLVEYTVGFSIKIGDAQNELHSYWNIEQYPEGNYFNFQVWGSTYSQVFSNVNYILDTFTNEKALVSDGTNTEIPSVFVSSGTYSNGKLYLNVINKNESEEVLFNGNIQATEVSDMVNYTETLELTGEWNQMLVIDTGVLFDVGFSLSTTTSSATDGLYLADGPWGLDYLSEHATISSFEVSNDDIFDEEGVHEVNRNISVYGEVFGTMNVFRHVLPGDQTLNVAAYNFAAFEMRTSHDIEVVLMTEDLDNWNNRMRYVIPANEDLTEYQIAFSDFVDGNGNSSEINDVKTIVFSVIGDYVNTEDFQLEINNVAFRASNSVLSVDDFNVDGGDTVSNYPNPFRGQTTIRLPQESDKVTLMVYDILGRAIFNGDLETKSNNRKEVLFNLESDKKGIFKYMIIDSGGLAYKGTLVSE</sequence>
<reference evidence="4 5" key="1">
    <citation type="submission" date="2024-05" db="EMBL/GenBank/DDBJ databases">
        <authorList>
            <person name="Duchaud E."/>
        </authorList>
    </citation>
    <scope>NUCLEOTIDE SEQUENCE [LARGE SCALE GENOMIC DNA]</scope>
    <source>
        <strain evidence="4">Ena-SAMPLE-TAB-13-05-2024-13:56:06:370-140302</strain>
    </source>
</reference>
<accession>A0ABP1EPB0</accession>
<proteinExistence type="predicted"/>
<dbReference type="Pfam" id="PF13448">
    <property type="entry name" value="DUF4114"/>
    <property type="match status" value="1"/>
</dbReference>